<gene>
    <name evidence="7" type="primary">lgt</name>
    <name evidence="9" type="ORF">CVS27_15230</name>
</gene>
<dbReference type="UniPathway" id="UPA00664"/>
<comment type="similarity">
    <text evidence="1 7">Belongs to the Lgt family.</text>
</comment>
<feature type="transmembrane region" description="Helical" evidence="7">
    <location>
        <begin position="28"/>
        <end position="45"/>
    </location>
</feature>
<dbReference type="Proteomes" id="UP000237061">
    <property type="component" value="Unassembled WGS sequence"/>
</dbReference>
<feature type="transmembrane region" description="Helical" evidence="7">
    <location>
        <begin position="98"/>
        <end position="118"/>
    </location>
</feature>
<evidence type="ECO:0000256" key="6">
    <source>
        <dbReference type="ARBA" id="ARBA00023136"/>
    </source>
</evidence>
<evidence type="ECO:0000313" key="10">
    <source>
        <dbReference type="Proteomes" id="UP000237061"/>
    </source>
</evidence>
<accession>A0A2S3ZU29</accession>
<evidence type="ECO:0000256" key="3">
    <source>
        <dbReference type="ARBA" id="ARBA00022679"/>
    </source>
</evidence>
<dbReference type="GO" id="GO:0008961">
    <property type="term" value="F:phosphatidylglycerol-prolipoprotein diacylglyceryl transferase activity"/>
    <property type="evidence" value="ECO:0007669"/>
    <property type="project" value="UniProtKB-UniRule"/>
</dbReference>
<keyword evidence="10" id="KW-1185">Reference proteome</keyword>
<dbReference type="InterPro" id="IPR001640">
    <property type="entry name" value="Lgt"/>
</dbReference>
<feature type="compositionally biased region" description="Low complexity" evidence="8">
    <location>
        <begin position="283"/>
        <end position="304"/>
    </location>
</feature>
<dbReference type="GO" id="GO:0005886">
    <property type="term" value="C:plasma membrane"/>
    <property type="evidence" value="ECO:0007669"/>
    <property type="project" value="UniProtKB-SubCell"/>
</dbReference>
<feature type="transmembrane region" description="Helical" evidence="7">
    <location>
        <begin position="251"/>
        <end position="274"/>
    </location>
</feature>
<evidence type="ECO:0000256" key="7">
    <source>
        <dbReference type="HAMAP-Rule" id="MF_01147"/>
    </source>
</evidence>
<evidence type="ECO:0000256" key="8">
    <source>
        <dbReference type="SAM" id="MobiDB-lite"/>
    </source>
</evidence>
<dbReference type="Pfam" id="PF01790">
    <property type="entry name" value="LGT"/>
    <property type="match status" value="1"/>
</dbReference>
<organism evidence="9 10">
    <name type="scientific">Arthrobacter glacialis</name>
    <dbReference type="NCBI Taxonomy" id="1664"/>
    <lineage>
        <taxon>Bacteria</taxon>
        <taxon>Bacillati</taxon>
        <taxon>Actinomycetota</taxon>
        <taxon>Actinomycetes</taxon>
        <taxon>Micrococcales</taxon>
        <taxon>Micrococcaceae</taxon>
        <taxon>Arthrobacter</taxon>
    </lineage>
</organism>
<dbReference type="EMBL" id="PPXC01000013">
    <property type="protein sequence ID" value="POH72482.1"/>
    <property type="molecule type" value="Genomic_DNA"/>
</dbReference>
<dbReference type="PROSITE" id="PS01311">
    <property type="entry name" value="LGT"/>
    <property type="match status" value="1"/>
</dbReference>
<feature type="binding site" evidence="7">
    <location>
        <position position="146"/>
    </location>
    <ligand>
        <name>a 1,2-diacyl-sn-glycero-3-phospho-(1'-sn-glycerol)</name>
        <dbReference type="ChEBI" id="CHEBI:64716"/>
    </ligand>
</feature>
<dbReference type="EC" id="2.5.1.145" evidence="7"/>
<dbReference type="HAMAP" id="MF_01147">
    <property type="entry name" value="Lgt"/>
    <property type="match status" value="1"/>
</dbReference>
<keyword evidence="5 7" id="KW-1133">Transmembrane helix</keyword>
<comment type="caution">
    <text evidence="9">The sequence shown here is derived from an EMBL/GenBank/DDBJ whole genome shotgun (WGS) entry which is preliminary data.</text>
</comment>
<feature type="transmembrane region" description="Helical" evidence="7">
    <location>
        <begin position="125"/>
        <end position="145"/>
    </location>
</feature>
<evidence type="ECO:0000256" key="1">
    <source>
        <dbReference type="ARBA" id="ARBA00007150"/>
    </source>
</evidence>
<keyword evidence="6 7" id="KW-0472">Membrane</keyword>
<evidence type="ECO:0000256" key="5">
    <source>
        <dbReference type="ARBA" id="ARBA00022989"/>
    </source>
</evidence>
<keyword evidence="9" id="KW-0449">Lipoprotein</keyword>
<name>A0A2S3ZU29_ARTGL</name>
<dbReference type="RefSeq" id="WP_103466705.1">
    <property type="nucleotide sequence ID" value="NZ_PPXC01000013.1"/>
</dbReference>
<keyword evidence="4 7" id="KW-0812">Transmembrane</keyword>
<dbReference type="PANTHER" id="PTHR30589">
    <property type="entry name" value="PROLIPOPROTEIN DIACYLGLYCERYL TRANSFERASE"/>
    <property type="match status" value="1"/>
</dbReference>
<dbReference type="GO" id="GO:0042158">
    <property type="term" value="P:lipoprotein biosynthetic process"/>
    <property type="evidence" value="ECO:0007669"/>
    <property type="project" value="UniProtKB-UniRule"/>
</dbReference>
<evidence type="ECO:0000256" key="4">
    <source>
        <dbReference type="ARBA" id="ARBA00022692"/>
    </source>
</evidence>
<protein>
    <recommendedName>
        <fullName evidence="7">Phosphatidylglycerol--prolipoprotein diacylglyceryl transferase</fullName>
        <ecNumber evidence="7">2.5.1.145</ecNumber>
    </recommendedName>
</protein>
<dbReference type="PANTHER" id="PTHR30589:SF0">
    <property type="entry name" value="PHOSPHATIDYLGLYCEROL--PROLIPOPROTEIN DIACYLGLYCERYL TRANSFERASE"/>
    <property type="match status" value="1"/>
</dbReference>
<evidence type="ECO:0000313" key="9">
    <source>
        <dbReference type="EMBL" id="POH72482.1"/>
    </source>
</evidence>
<comment type="pathway">
    <text evidence="7">Protein modification; lipoprotein biosynthesis (diacylglyceryl transfer).</text>
</comment>
<feature type="region of interest" description="Disordered" evidence="8">
    <location>
        <begin position="282"/>
        <end position="304"/>
    </location>
</feature>
<keyword evidence="2 7" id="KW-1003">Cell membrane</keyword>
<dbReference type="AlphaFoldDB" id="A0A2S3ZU29"/>
<sequence length="304" mass="33075">MNPIALTPLLIPSPTVSALQLGPLTIRFYALCILAGIVIAVWLTGRRLTARGGNPGTILDITIWAVPFGIAGGRIYHVITSPELYFVPGKNPWDALKIWDGGMGIWGAIALGLLGAYIGCRRSHVSFTALIDAAAPGLLIAQGLGRWGNWFNNELYGDPTTVPWKLQIHQMDFSTGRAHLDSTGAPVILGYFQPTFLYESLWCLAAAAVLLYLDKRFRLGAGSVFALYVVLYTAGRFVFELLRSDYANTILGLRVNTWVSGLLLLAGATAFLLWRGKPRSTVDPIPTTSSDDKSTTPSTPRRQQ</sequence>
<evidence type="ECO:0000256" key="2">
    <source>
        <dbReference type="ARBA" id="ARBA00022475"/>
    </source>
</evidence>
<comment type="catalytic activity">
    <reaction evidence="7">
        <text>L-cysteinyl-[prolipoprotein] + a 1,2-diacyl-sn-glycero-3-phospho-(1'-sn-glycerol) = an S-1,2-diacyl-sn-glyceryl-L-cysteinyl-[prolipoprotein] + sn-glycerol 1-phosphate + H(+)</text>
        <dbReference type="Rhea" id="RHEA:56712"/>
        <dbReference type="Rhea" id="RHEA-COMP:14679"/>
        <dbReference type="Rhea" id="RHEA-COMP:14680"/>
        <dbReference type="ChEBI" id="CHEBI:15378"/>
        <dbReference type="ChEBI" id="CHEBI:29950"/>
        <dbReference type="ChEBI" id="CHEBI:57685"/>
        <dbReference type="ChEBI" id="CHEBI:64716"/>
        <dbReference type="ChEBI" id="CHEBI:140658"/>
        <dbReference type="EC" id="2.5.1.145"/>
    </reaction>
</comment>
<reference evidence="9 10" key="1">
    <citation type="submission" date="2018-01" db="EMBL/GenBank/DDBJ databases">
        <title>Arthrobacter sp. nov., from glaciers in China.</title>
        <authorList>
            <person name="Liu Q."/>
            <person name="Xin Y.-H."/>
        </authorList>
    </citation>
    <scope>NUCLEOTIDE SEQUENCE [LARGE SCALE GENOMIC DNA]</scope>
    <source>
        <strain evidence="9 10">HLT2-12-2</strain>
    </source>
</reference>
<keyword evidence="3 7" id="KW-0808">Transferase</keyword>
<proteinExistence type="inferred from homology"/>
<feature type="transmembrane region" description="Helical" evidence="7">
    <location>
        <begin position="220"/>
        <end position="239"/>
    </location>
</feature>
<dbReference type="NCBIfam" id="TIGR00544">
    <property type="entry name" value="lgt"/>
    <property type="match status" value="1"/>
</dbReference>
<comment type="subcellular location">
    <subcellularLocation>
        <location evidence="7">Cell membrane</location>
        <topology evidence="7">Multi-pass membrane protein</topology>
    </subcellularLocation>
</comment>
<feature type="transmembrane region" description="Helical" evidence="7">
    <location>
        <begin position="196"/>
        <end position="213"/>
    </location>
</feature>
<comment type="function">
    <text evidence="7">Catalyzes the transfer of the diacylglyceryl group from phosphatidylglycerol to the sulfhydryl group of the N-terminal cysteine of a prolipoprotein, the first step in the formation of mature lipoproteins.</text>
</comment>
<feature type="transmembrane region" description="Helical" evidence="7">
    <location>
        <begin position="57"/>
        <end position="78"/>
    </location>
</feature>